<sequence length="579" mass="64937">MSTGSSAHEAELSRHWITDISISPDSTDPDCKFSAKLFVNDEIACSLPWIEHPRLLRWSGLLLCNVSPSSKFALRLCRSIKDRPRYFNFPAANISQVDGETGELIQELPDAVWVSTATCLTFALAAQLFPDKLETFNRTENTRDNLASDDTESRTVKDHFKCAMRFARAIAEACPESQAKVSFLIYMKAWEMLDTQTHLDDTVEDILRGLIRIRDIVEIVDQASNSMIVTVMNRSKELIQNILTLLEDISVYILNRYDANDLANIPDELEGEPDNTSYAEAHLARLEDLQRQFYALWSASSISSPDTINLTDGGPSNTSPQEIQSVFDESTRMADLDRILSYLKPVDPSGYNPDQACMNGTREAILNRVLTWTQNRENGESIMWISGQPGTGKTAIATSLCQRLDSVKALAGSFFCQRGDSNLSTPLKVINSLVCDIAMSCPPYAHEVAKAIRMTPKLHNAHLSIRFEGLVKRPLERLKFLAIPMTLVVVIDALDECGNRESRNQLLRLLYEMSRLVPWLKLIFTGRPIGEIQEHFQGHCPRGTIAQIQDYDASSDIRAYLEAQLGPVANRYGRVTHSD</sequence>
<keyword evidence="1" id="KW-0677">Repeat</keyword>
<dbReference type="PANTHER" id="PTHR10039:SF17">
    <property type="entry name" value="FUNGAL STAND N-TERMINAL GOODBYE DOMAIN-CONTAINING PROTEIN-RELATED"/>
    <property type="match status" value="1"/>
</dbReference>
<gene>
    <name evidence="3" type="ORF">RDB_LOCUS68395</name>
</gene>
<organism evidence="3 4">
    <name type="scientific">Rhizoctonia solani</name>
    <dbReference type="NCBI Taxonomy" id="456999"/>
    <lineage>
        <taxon>Eukaryota</taxon>
        <taxon>Fungi</taxon>
        <taxon>Dikarya</taxon>
        <taxon>Basidiomycota</taxon>
        <taxon>Agaricomycotina</taxon>
        <taxon>Agaricomycetes</taxon>
        <taxon>Cantharellales</taxon>
        <taxon>Ceratobasidiaceae</taxon>
        <taxon>Rhizoctonia</taxon>
    </lineage>
</organism>
<comment type="caution">
    <text evidence="3">The sequence shown here is derived from an EMBL/GenBank/DDBJ whole genome shotgun (WGS) entry which is preliminary data.</text>
</comment>
<protein>
    <recommendedName>
        <fullName evidence="2">Nephrocystin 3-like N-terminal domain-containing protein</fullName>
    </recommendedName>
</protein>
<dbReference type="InterPro" id="IPR056884">
    <property type="entry name" value="NPHP3-like_N"/>
</dbReference>
<evidence type="ECO:0000313" key="4">
    <source>
        <dbReference type="Proteomes" id="UP000663827"/>
    </source>
</evidence>
<accession>A0A8H3DWF8</accession>
<dbReference type="Pfam" id="PF24883">
    <property type="entry name" value="NPHP3_N"/>
    <property type="match status" value="1"/>
</dbReference>
<reference evidence="3" key="1">
    <citation type="submission" date="2021-01" db="EMBL/GenBank/DDBJ databases">
        <authorList>
            <person name="Kaushik A."/>
        </authorList>
    </citation>
    <scope>NUCLEOTIDE SEQUENCE</scope>
    <source>
        <strain evidence="3">AG5</strain>
    </source>
</reference>
<evidence type="ECO:0000313" key="3">
    <source>
        <dbReference type="EMBL" id="CAE7135703.1"/>
    </source>
</evidence>
<name>A0A8H3DWF8_9AGAM</name>
<dbReference type="SUPFAM" id="SSF52540">
    <property type="entry name" value="P-loop containing nucleoside triphosphate hydrolases"/>
    <property type="match status" value="1"/>
</dbReference>
<dbReference type="PANTHER" id="PTHR10039">
    <property type="entry name" value="AMELOGENIN"/>
    <property type="match status" value="1"/>
</dbReference>
<evidence type="ECO:0000256" key="1">
    <source>
        <dbReference type="ARBA" id="ARBA00022737"/>
    </source>
</evidence>
<evidence type="ECO:0000259" key="2">
    <source>
        <dbReference type="Pfam" id="PF24883"/>
    </source>
</evidence>
<dbReference type="Proteomes" id="UP000663827">
    <property type="component" value="Unassembled WGS sequence"/>
</dbReference>
<dbReference type="Gene3D" id="3.40.50.300">
    <property type="entry name" value="P-loop containing nucleotide triphosphate hydrolases"/>
    <property type="match status" value="1"/>
</dbReference>
<dbReference type="EMBL" id="CAJNJQ010001366">
    <property type="protein sequence ID" value="CAE7135703.1"/>
    <property type="molecule type" value="Genomic_DNA"/>
</dbReference>
<dbReference type="AlphaFoldDB" id="A0A8H3DWF8"/>
<feature type="domain" description="Nephrocystin 3-like N-terminal" evidence="2">
    <location>
        <begin position="360"/>
        <end position="527"/>
    </location>
</feature>
<dbReference type="InterPro" id="IPR027417">
    <property type="entry name" value="P-loop_NTPase"/>
</dbReference>
<proteinExistence type="predicted"/>